<organism evidence="5 6">
    <name type="scientific">Clostridium aciditolerans</name>
    <dbReference type="NCBI Taxonomy" id="339861"/>
    <lineage>
        <taxon>Bacteria</taxon>
        <taxon>Bacillati</taxon>
        <taxon>Bacillota</taxon>
        <taxon>Clostridia</taxon>
        <taxon>Eubacteriales</taxon>
        <taxon>Clostridiaceae</taxon>
        <taxon>Clostridium</taxon>
    </lineage>
</organism>
<sequence length="339" mass="38156">MSDFTIKDISRIAGVGVSTVSRVLNNHPDVKPETRQKVLSVIEEFNYIPNNSARNLKRNTSNNIGVLIKGIHNPFFSGMIKSIEEKIDDKGYSMFLHYNETNPNDFDAAVELIKEKKLKGLICLGGDFDNLDKEQIENLDTPLVLTSTSIIENLDKSFFSSVIIENEKAAYNAVDYICKLGHKKIGIITTGEQDRSIGKLRFEGYKKALLKNNIEYNSSLMEIGHYTFESGFEAMNRLLDKNLGITALFVTTDVMAIGASKAILSKGLKIPEDISVMGFDGIDYAQFFHPSLTTVRQPVEEMGEKSVDILFHLIKNKKKHQHIVLETELLERESCKKID</sequence>
<dbReference type="SUPFAM" id="SSF47413">
    <property type="entry name" value="lambda repressor-like DNA-binding domains"/>
    <property type="match status" value="1"/>
</dbReference>
<keyword evidence="1" id="KW-0805">Transcription regulation</keyword>
<comment type="caution">
    <text evidence="5">The sequence shown here is derived from an EMBL/GenBank/DDBJ whole genome shotgun (WGS) entry which is preliminary data.</text>
</comment>
<name>A0A934HSC1_9CLOT</name>
<dbReference type="EMBL" id="JAEEGB010000006">
    <property type="protein sequence ID" value="MBI6872403.1"/>
    <property type="molecule type" value="Genomic_DNA"/>
</dbReference>
<evidence type="ECO:0000256" key="3">
    <source>
        <dbReference type="ARBA" id="ARBA00023163"/>
    </source>
</evidence>
<dbReference type="Proteomes" id="UP000622687">
    <property type="component" value="Unassembled WGS sequence"/>
</dbReference>
<dbReference type="RefSeq" id="WP_211141905.1">
    <property type="nucleotide sequence ID" value="NZ_JAEEGB010000006.1"/>
</dbReference>
<reference evidence="5" key="1">
    <citation type="submission" date="2020-12" db="EMBL/GenBank/DDBJ databases">
        <title>Clostridium thailandense sp. nov., a novel acetogenic bacterium isolated from peat land soil in Thailand.</title>
        <authorList>
            <person name="Chaikitkaew S."/>
            <person name="Birkeland N.K."/>
        </authorList>
    </citation>
    <scope>NUCLEOTIDE SEQUENCE</scope>
    <source>
        <strain evidence="5">DSM 17425</strain>
    </source>
</reference>
<evidence type="ECO:0000256" key="2">
    <source>
        <dbReference type="ARBA" id="ARBA00023125"/>
    </source>
</evidence>
<dbReference type="InterPro" id="IPR046335">
    <property type="entry name" value="LacI/GalR-like_sensor"/>
</dbReference>
<dbReference type="AlphaFoldDB" id="A0A934HSC1"/>
<dbReference type="GO" id="GO:0003700">
    <property type="term" value="F:DNA-binding transcription factor activity"/>
    <property type="evidence" value="ECO:0007669"/>
    <property type="project" value="TreeGrafter"/>
</dbReference>
<dbReference type="Pfam" id="PF13377">
    <property type="entry name" value="Peripla_BP_3"/>
    <property type="match status" value="1"/>
</dbReference>
<protein>
    <submittedName>
        <fullName evidence="5">LacI family DNA-binding transcriptional regulator</fullName>
    </submittedName>
</protein>
<dbReference type="GO" id="GO:0000976">
    <property type="term" value="F:transcription cis-regulatory region binding"/>
    <property type="evidence" value="ECO:0007669"/>
    <property type="project" value="TreeGrafter"/>
</dbReference>
<keyword evidence="6" id="KW-1185">Reference proteome</keyword>
<evidence type="ECO:0000313" key="5">
    <source>
        <dbReference type="EMBL" id="MBI6872403.1"/>
    </source>
</evidence>
<dbReference type="CDD" id="cd06267">
    <property type="entry name" value="PBP1_LacI_sugar_binding-like"/>
    <property type="match status" value="1"/>
</dbReference>
<dbReference type="PRINTS" id="PR00036">
    <property type="entry name" value="HTHLACI"/>
</dbReference>
<dbReference type="CDD" id="cd01392">
    <property type="entry name" value="HTH_LacI"/>
    <property type="match status" value="1"/>
</dbReference>
<keyword evidence="3" id="KW-0804">Transcription</keyword>
<gene>
    <name evidence="5" type="ORF">I6U51_06730</name>
</gene>
<dbReference type="PANTHER" id="PTHR30146">
    <property type="entry name" value="LACI-RELATED TRANSCRIPTIONAL REPRESSOR"/>
    <property type="match status" value="1"/>
</dbReference>
<dbReference type="PROSITE" id="PS50932">
    <property type="entry name" value="HTH_LACI_2"/>
    <property type="match status" value="1"/>
</dbReference>
<keyword evidence="2 5" id="KW-0238">DNA-binding</keyword>
<feature type="domain" description="HTH lacI-type" evidence="4">
    <location>
        <begin position="4"/>
        <end position="58"/>
    </location>
</feature>
<dbReference type="Pfam" id="PF00356">
    <property type="entry name" value="LacI"/>
    <property type="match status" value="1"/>
</dbReference>
<dbReference type="SMART" id="SM00354">
    <property type="entry name" value="HTH_LACI"/>
    <property type="match status" value="1"/>
</dbReference>
<dbReference type="Gene3D" id="1.10.260.40">
    <property type="entry name" value="lambda repressor-like DNA-binding domains"/>
    <property type="match status" value="1"/>
</dbReference>
<dbReference type="InterPro" id="IPR000843">
    <property type="entry name" value="HTH_LacI"/>
</dbReference>
<evidence type="ECO:0000313" key="6">
    <source>
        <dbReference type="Proteomes" id="UP000622687"/>
    </source>
</evidence>
<proteinExistence type="predicted"/>
<evidence type="ECO:0000259" key="4">
    <source>
        <dbReference type="PROSITE" id="PS50932"/>
    </source>
</evidence>
<accession>A0A934HSC1</accession>
<dbReference type="SUPFAM" id="SSF53822">
    <property type="entry name" value="Periplasmic binding protein-like I"/>
    <property type="match status" value="1"/>
</dbReference>
<dbReference type="InterPro" id="IPR010982">
    <property type="entry name" value="Lambda_DNA-bd_dom_sf"/>
</dbReference>
<dbReference type="InterPro" id="IPR028082">
    <property type="entry name" value="Peripla_BP_I"/>
</dbReference>
<evidence type="ECO:0000256" key="1">
    <source>
        <dbReference type="ARBA" id="ARBA00023015"/>
    </source>
</evidence>
<dbReference type="PANTHER" id="PTHR30146:SF109">
    <property type="entry name" value="HTH-TYPE TRANSCRIPTIONAL REGULATOR GALS"/>
    <property type="match status" value="1"/>
</dbReference>
<dbReference type="Gene3D" id="3.40.50.2300">
    <property type="match status" value="2"/>
</dbReference>